<feature type="compositionally biased region" description="Basic and acidic residues" evidence="3">
    <location>
        <begin position="820"/>
        <end position="832"/>
    </location>
</feature>
<feature type="compositionally biased region" description="Polar residues" evidence="3">
    <location>
        <begin position="1806"/>
        <end position="1822"/>
    </location>
</feature>
<feature type="region of interest" description="Disordered" evidence="3">
    <location>
        <begin position="813"/>
        <end position="883"/>
    </location>
</feature>
<reference evidence="4 5" key="1">
    <citation type="journal article" date="2018" name="Mol. Plant">
        <title>The genome of Artemisia annua provides insight into the evolution of Asteraceae family and artemisinin biosynthesis.</title>
        <authorList>
            <person name="Shen Q."/>
            <person name="Zhang L."/>
            <person name="Liao Z."/>
            <person name="Wang S."/>
            <person name="Yan T."/>
            <person name="Shi P."/>
            <person name="Liu M."/>
            <person name="Fu X."/>
            <person name="Pan Q."/>
            <person name="Wang Y."/>
            <person name="Lv Z."/>
            <person name="Lu X."/>
            <person name="Zhang F."/>
            <person name="Jiang W."/>
            <person name="Ma Y."/>
            <person name="Chen M."/>
            <person name="Hao X."/>
            <person name="Li L."/>
            <person name="Tang Y."/>
            <person name="Lv G."/>
            <person name="Zhou Y."/>
            <person name="Sun X."/>
            <person name="Brodelius P.E."/>
            <person name="Rose J.K.C."/>
            <person name="Tang K."/>
        </authorList>
    </citation>
    <scope>NUCLEOTIDE SEQUENCE [LARGE SCALE GENOMIC DNA]</scope>
    <source>
        <strain evidence="5">cv. Huhao1</strain>
        <tissue evidence="4">Leaf</tissue>
    </source>
</reference>
<dbReference type="OrthoDB" id="77564at2759"/>
<dbReference type="GO" id="GO:0006325">
    <property type="term" value="P:chromatin organization"/>
    <property type="evidence" value="ECO:0007669"/>
    <property type="project" value="InterPro"/>
</dbReference>
<evidence type="ECO:0000256" key="1">
    <source>
        <dbReference type="ARBA" id="ARBA00004123"/>
    </source>
</evidence>
<comment type="caution">
    <text evidence="4">The sequence shown here is derived from an EMBL/GenBank/DDBJ whole genome shotgun (WGS) entry which is preliminary data.</text>
</comment>
<gene>
    <name evidence="4" type="ORF">CTI12_AA037830</name>
</gene>
<evidence type="ECO:0000313" key="5">
    <source>
        <dbReference type="Proteomes" id="UP000245207"/>
    </source>
</evidence>
<dbReference type="GO" id="GO:0031491">
    <property type="term" value="F:nucleosome binding"/>
    <property type="evidence" value="ECO:0007669"/>
    <property type="project" value="TreeGrafter"/>
</dbReference>
<dbReference type="GO" id="GO:0005634">
    <property type="term" value="C:nucleus"/>
    <property type="evidence" value="ECO:0007669"/>
    <property type="project" value="UniProtKB-SubCell"/>
</dbReference>
<feature type="region of interest" description="Disordered" evidence="3">
    <location>
        <begin position="268"/>
        <end position="296"/>
    </location>
</feature>
<dbReference type="Gene3D" id="1.25.40.10">
    <property type="entry name" value="Tetratricopeptide repeat domain"/>
    <property type="match status" value="1"/>
</dbReference>
<comment type="subcellular location">
    <subcellularLocation>
        <location evidence="1">Nucleus</location>
    </subcellularLocation>
</comment>
<feature type="compositionally biased region" description="Polar residues" evidence="3">
    <location>
        <begin position="1862"/>
        <end position="1871"/>
    </location>
</feature>
<evidence type="ECO:0000256" key="3">
    <source>
        <dbReference type="SAM" id="MobiDB-lite"/>
    </source>
</evidence>
<proteinExistence type="predicted"/>
<sequence>MYLSHVHQQVDNGNDEDGTQAADAHLLQLRFLTLKNLATVFLQQGPPHYQSALQCYLQAVDIDSKDSVVWNQLGTLACSMALFTISRWAFEQGLICSPNNWNCMEKLLEVLIAIGDEVACLSVAELILRHWPSHARALHVKRVIEDSEPTPFAPRGIDKLEPHHVRLKFMDKRKATDHDLDDSNATKRLNQNIMLSLPEASWTALAGELLGILIPLNECDNTESGARESLRSGDIRLVIQLPSSSDNVAGERKTSNEMETEAVELANAETSMYEEPLQGRRSTRLRSRKPDKEESSDFTATKDLVKLVPQFLEPFVMVESGITKCSEVMTDTQNNESFDVARFVNETSNNHGAYHLGHLLLEDIACRNISFQDAFAKFLELEKLTRNSGEVRTPECSLFLAELSYDFGIRSSDPSTLTEFMSMASYHLCKVVESLALDYSFDSSGGIAENDTSPSTDGSLIGSLLDNKRAFWARFYWLSGKLAILNGNKEKAQKDFGVSLALFTAKENAIGSISLPHLKVTKELTIDSVLREINQLEVDFLMKNNVGDMTEKDLPSECISLLAPLLFSMEDDNVADSSILSKDGDGIVTSAELSALNVLIKACEKSKPVDANVYLRCHRQKLRLLMAASGVEQCFGSQKSFNVATTEALAASETESSENLSVGLHPLLSEELKAISKCALELKNSISPCGSIDSYVAPMKIISDIQSLLIAAMSHIAKICFSKKFLGVDDLDDKERRNKHCFVDAAIAFFRLQHLNPNVPLKIQVELIIAIHDMLAEYGICCASGDGEEEGTFLKLAIKHLLYLDMKLKSTSTDTQSDEQLSHEDYTKKSGDDSNEQSDTVKTITADKDATTSSKSSAKDTVKEKMAVECGQSSNEEEDVNNKFTESEIQLTEEEKEDLEIEIDTALDQCFFCLYGLHLRSDSSYEDDLVTHKNTSRGDYQTKEQCADVFQYILPYAKASSKTGLVKLRRVLRAIRKHFPQPPDNVLDGNAIEKFLDDPGLCEDKLSEEAGSDGFRDSILNFIYQDGSVLKEQLTAIERSEPYMDVYRNLYYLLAQSEEISATDKWAGFVLTKEGEDFVQQTAKLFKYDLLFNPLRFESWQRLATIYDEEVDLLLNDGSKQINVTGWRKNASYSQRVDTSRRRSRRCLLMTLALANTADQQGEIHELLALVYYDGLQNVVPIYDQRFNLPVKDAEWKMFCQNSMKHFEKAFAHKEDWSYVYYLGKLSEKLSYSRETSFAYYDKAIALNPSAVDPFYRLHASRLKLLWSCGQNDKEALKIAAMYSFNQSTKEAVMNVLDKANDEKSSSMDVENLSQSQHDLADMWHKLYDDCLSALQICVEGDLKHFHKARYMLAQGLYHRKGDSGNLDKAKDELSFCFKSSRSSYTINMWEIDSTVKKGRRKTPSLAGNRKTLEVNLAESSRKFITCIRKYILFYMKLLEETRDISTLERAYTAMRADKRFSLCLEDLVPIALGRCIKALVSSINQIEIGTSSDNIIALEHLLEKLFALYMEQMNMWSDICTLPEIKCPDLSESSLFGYLFKYIQILETNCRLEALEGINEKMRKRLKNPKLSNSNCAKVHKHVSMAWCRCLVISMATVTPLNTRFTSESQDSSLLDGGSVNNQQLCIDLRTDEFWQSSFEDANHLKFMETKWNSLLSKMKDVVIKRPSEENMEVTTMLLKSSFNFYKDSSCAVPPSCLNLYVMPSQLSTEGYIQPNVDPFEPNTAKKLLVWAYTLLHGRCITNMPVIIKYCEETAKSKMKKGGGGSLPSTPPTPTMLHSVVACQTGVGKDVVGISSGKETTAMNVESTNLTETKSSENLSSKPDIYEGPASLKEPEPVTPANEDHVDENSKMLSAAPPLIDSNNGDTTTSHPDEPQAAAAADCTKT</sequence>
<keyword evidence="2" id="KW-0539">Nucleus</keyword>
<organism evidence="4 5">
    <name type="scientific">Artemisia annua</name>
    <name type="common">Sweet wormwood</name>
    <dbReference type="NCBI Taxonomy" id="35608"/>
    <lineage>
        <taxon>Eukaryota</taxon>
        <taxon>Viridiplantae</taxon>
        <taxon>Streptophyta</taxon>
        <taxon>Embryophyta</taxon>
        <taxon>Tracheophyta</taxon>
        <taxon>Spermatophyta</taxon>
        <taxon>Magnoliopsida</taxon>
        <taxon>eudicotyledons</taxon>
        <taxon>Gunneridae</taxon>
        <taxon>Pentapetalae</taxon>
        <taxon>asterids</taxon>
        <taxon>campanulids</taxon>
        <taxon>Asterales</taxon>
        <taxon>Asteraceae</taxon>
        <taxon>Asteroideae</taxon>
        <taxon>Anthemideae</taxon>
        <taxon>Artemisiinae</taxon>
        <taxon>Artemisia</taxon>
    </lineage>
</organism>
<dbReference type="PANTHER" id="PTHR15502">
    <property type="entry name" value="CALCINEURIN-BINDING PROTEIN CABIN 1-RELATED"/>
    <property type="match status" value="1"/>
</dbReference>
<feature type="region of interest" description="Disordered" evidence="3">
    <location>
        <begin position="1806"/>
        <end position="1887"/>
    </location>
</feature>
<dbReference type="PANTHER" id="PTHR15502:SF7">
    <property type="entry name" value="CALCINEURIN-BINDING PROTEIN CABIN-1"/>
    <property type="match status" value="1"/>
</dbReference>
<name>A0A2U1QEU8_ARTAN</name>
<evidence type="ECO:0000313" key="4">
    <source>
        <dbReference type="EMBL" id="PWA96497.1"/>
    </source>
</evidence>
<dbReference type="SUPFAM" id="SSF48452">
    <property type="entry name" value="TPR-like"/>
    <property type="match status" value="1"/>
</dbReference>
<dbReference type="InterPro" id="IPR011990">
    <property type="entry name" value="TPR-like_helical_dom_sf"/>
</dbReference>
<feature type="compositionally biased region" description="Basic and acidic residues" evidence="3">
    <location>
        <begin position="857"/>
        <end position="867"/>
    </location>
</feature>
<evidence type="ECO:0000256" key="2">
    <source>
        <dbReference type="ARBA" id="ARBA00023242"/>
    </source>
</evidence>
<protein>
    <submittedName>
        <fullName evidence="4">Tetratricopeptide repeat (TPR)-like superfamily protein</fullName>
    </submittedName>
</protein>
<keyword evidence="5" id="KW-1185">Reference proteome</keyword>
<dbReference type="Proteomes" id="UP000245207">
    <property type="component" value="Unassembled WGS sequence"/>
</dbReference>
<accession>A0A2U1QEU8</accession>
<dbReference type="InterPro" id="IPR033053">
    <property type="entry name" value="Hir3/CABIN1"/>
</dbReference>
<dbReference type="EMBL" id="PKPP01000174">
    <property type="protein sequence ID" value="PWA96497.1"/>
    <property type="molecule type" value="Genomic_DNA"/>
</dbReference>